<dbReference type="OrthoDB" id="424402at2759"/>
<dbReference type="OMA" id="SCMSMQC"/>
<dbReference type="EMBL" id="UYWW01012537">
    <property type="protein sequence ID" value="VDM21493.1"/>
    <property type="molecule type" value="Genomic_DNA"/>
</dbReference>
<dbReference type="SUPFAM" id="SSF82704">
    <property type="entry name" value="AlbA-like"/>
    <property type="match status" value="1"/>
</dbReference>
<sequence length="278" mass="31428">MAAGATQEQCLITRMSINSSRKAVSKTKEFYRSEKHKSVTVVSSSSFRQSCTEMIADKAIGPLDLTTTCLFRCIDHFIIISDMENYMKADEINVPCVSPFPTELATGTKEMIVKENTKFKNILTFVDKLFEDTNCRMVIFKGVGEATAKCISCVEVFKRNYKNGVLYQWNQIVFTRRTDSWLPTVENLSKILVHVDVPTIYILISKDPFPDNYINKSCQNSSVETTGFASDIGTIPNGLESRKEKPKLLLGSGSNKWNRPPKKNYKSQKHQSMSKDKS</sequence>
<dbReference type="InterPro" id="IPR051958">
    <property type="entry name" value="Alba-like_NAB"/>
</dbReference>
<gene>
    <name evidence="6" type="ORF">WBA_LOCUS11967</name>
</gene>
<evidence type="ECO:0000313" key="7">
    <source>
        <dbReference type="Proteomes" id="UP000270924"/>
    </source>
</evidence>
<keyword evidence="7" id="KW-1185">Reference proteome</keyword>
<evidence type="ECO:0000256" key="4">
    <source>
        <dbReference type="SAM" id="MobiDB-lite"/>
    </source>
</evidence>
<feature type="compositionally biased region" description="Basic residues" evidence="4">
    <location>
        <begin position="259"/>
        <end position="269"/>
    </location>
</feature>
<dbReference type="Pfam" id="PF01918">
    <property type="entry name" value="Alba"/>
    <property type="match status" value="1"/>
</dbReference>
<comment type="similarity">
    <text evidence="2">Belongs to the histone-like Alba family.</text>
</comment>
<dbReference type="PANTHER" id="PTHR13516">
    <property type="entry name" value="RIBONUCLEASE P SUBUNIT P25"/>
    <property type="match status" value="1"/>
</dbReference>
<keyword evidence="3" id="KW-0539">Nucleus</keyword>
<evidence type="ECO:0000256" key="3">
    <source>
        <dbReference type="ARBA" id="ARBA00023242"/>
    </source>
</evidence>
<dbReference type="GO" id="GO:0005634">
    <property type="term" value="C:nucleus"/>
    <property type="evidence" value="ECO:0007669"/>
    <property type="project" value="UniProtKB-SubCell"/>
</dbReference>
<accession>A0A3P7EJY7</accession>
<evidence type="ECO:0000256" key="2">
    <source>
        <dbReference type="ARBA" id="ARBA00008018"/>
    </source>
</evidence>
<dbReference type="GO" id="GO:0000172">
    <property type="term" value="C:ribonuclease MRP complex"/>
    <property type="evidence" value="ECO:0007669"/>
    <property type="project" value="TreeGrafter"/>
</dbReference>
<dbReference type="Proteomes" id="UP000270924">
    <property type="component" value="Unassembled WGS sequence"/>
</dbReference>
<dbReference type="FunCoup" id="A0A3P7EJY7">
    <property type="interactions" value="40"/>
</dbReference>
<dbReference type="AlphaFoldDB" id="A0A3P7EJY7"/>
<protein>
    <recommendedName>
        <fullName evidence="5">DNA/RNA-binding protein Alba-like domain-containing protein</fullName>
    </recommendedName>
</protein>
<evidence type="ECO:0000313" key="6">
    <source>
        <dbReference type="EMBL" id="VDM21493.1"/>
    </source>
</evidence>
<proteinExistence type="inferred from homology"/>
<organism evidence="6 7">
    <name type="scientific">Wuchereria bancrofti</name>
    <dbReference type="NCBI Taxonomy" id="6293"/>
    <lineage>
        <taxon>Eukaryota</taxon>
        <taxon>Metazoa</taxon>
        <taxon>Ecdysozoa</taxon>
        <taxon>Nematoda</taxon>
        <taxon>Chromadorea</taxon>
        <taxon>Rhabditida</taxon>
        <taxon>Spirurina</taxon>
        <taxon>Spiruromorpha</taxon>
        <taxon>Filarioidea</taxon>
        <taxon>Onchocercidae</taxon>
        <taxon>Wuchereria</taxon>
    </lineage>
</organism>
<evidence type="ECO:0000256" key="1">
    <source>
        <dbReference type="ARBA" id="ARBA00004123"/>
    </source>
</evidence>
<name>A0A3P7EJY7_WUCBA</name>
<evidence type="ECO:0000259" key="5">
    <source>
        <dbReference type="Pfam" id="PF01918"/>
    </source>
</evidence>
<dbReference type="GO" id="GO:0003723">
    <property type="term" value="F:RNA binding"/>
    <property type="evidence" value="ECO:0007669"/>
    <property type="project" value="TreeGrafter"/>
</dbReference>
<dbReference type="InterPro" id="IPR002775">
    <property type="entry name" value="DNA/RNA-bd_Alba-like"/>
</dbReference>
<dbReference type="Gene3D" id="3.30.110.20">
    <property type="entry name" value="Alba-like domain"/>
    <property type="match status" value="1"/>
</dbReference>
<reference evidence="6 7" key="1">
    <citation type="submission" date="2018-11" db="EMBL/GenBank/DDBJ databases">
        <authorList>
            <consortium name="Pathogen Informatics"/>
        </authorList>
    </citation>
    <scope>NUCLEOTIDE SEQUENCE [LARGE SCALE GENOMIC DNA]</scope>
</reference>
<feature type="region of interest" description="Disordered" evidence="4">
    <location>
        <begin position="237"/>
        <end position="278"/>
    </location>
</feature>
<dbReference type="GO" id="GO:0001682">
    <property type="term" value="P:tRNA 5'-leader removal"/>
    <property type="evidence" value="ECO:0007669"/>
    <property type="project" value="TreeGrafter"/>
</dbReference>
<feature type="domain" description="DNA/RNA-binding protein Alba-like" evidence="5">
    <location>
        <begin position="109"/>
        <end position="174"/>
    </location>
</feature>
<comment type="subcellular location">
    <subcellularLocation>
        <location evidence="1">Nucleus</location>
    </subcellularLocation>
</comment>
<dbReference type="InParanoid" id="A0A3P7EJY7"/>
<dbReference type="InterPro" id="IPR036882">
    <property type="entry name" value="Alba-like_dom_sf"/>
</dbReference>
<dbReference type="PANTHER" id="PTHR13516:SF4">
    <property type="entry name" value="FI09323P"/>
    <property type="match status" value="1"/>
</dbReference>